<organism evidence="3 4">
    <name type="scientific">uncultured phage cr118_1</name>
    <dbReference type="NCBI Taxonomy" id="2772063"/>
    <lineage>
        <taxon>Viruses</taxon>
        <taxon>Duplodnaviria</taxon>
        <taxon>Heunggongvirae</taxon>
        <taxon>Uroviricota</taxon>
        <taxon>Caudoviricetes</taxon>
        <taxon>Crassvirales</taxon>
        <taxon>Suoliviridae</taxon>
        <taxon>Uncouvirinae</taxon>
        <taxon>Besingivirus</taxon>
        <taxon>Besingivirus coli</taxon>
    </lineage>
</organism>
<feature type="coiled-coil region" evidence="1">
    <location>
        <begin position="209"/>
        <end position="255"/>
    </location>
</feature>
<keyword evidence="1" id="KW-0175">Coiled coil</keyword>
<dbReference type="GeneID" id="65128906"/>
<protein>
    <recommendedName>
        <fullName evidence="5">Regulatory protein</fullName>
    </recommendedName>
</protein>
<feature type="compositionally biased region" description="Polar residues" evidence="2">
    <location>
        <begin position="346"/>
        <end position="355"/>
    </location>
</feature>
<dbReference type="RefSeq" id="YP_010110593.1">
    <property type="nucleotide sequence ID" value="NC_055872.1"/>
</dbReference>
<dbReference type="EMBL" id="MT774379">
    <property type="protein sequence ID" value="QOR58435.1"/>
    <property type="molecule type" value="Genomic_DNA"/>
</dbReference>
<accession>A0A7M1RVI8</accession>
<reference evidence="3 4" key="1">
    <citation type="submission" date="2020-07" db="EMBL/GenBank/DDBJ databases">
        <title>Taxonomic proposal: Crassvirales, a new order of highly abundant and diverse bacterial viruses.</title>
        <authorList>
            <person name="Shkoporov A.N."/>
            <person name="Stockdale S.R."/>
            <person name="Guerin E."/>
            <person name="Ross R.P."/>
            <person name="Hill C."/>
        </authorList>
    </citation>
    <scope>NUCLEOTIDE SEQUENCE [LARGE SCALE GENOMIC DNA]</scope>
</reference>
<evidence type="ECO:0000256" key="2">
    <source>
        <dbReference type="SAM" id="MobiDB-lite"/>
    </source>
</evidence>
<evidence type="ECO:0000313" key="4">
    <source>
        <dbReference type="Proteomes" id="UP000594051"/>
    </source>
</evidence>
<sequence length="371" mass="42340">MEDTKPFGGFSAVFDTIGGNIQGKKVANLDPNPDDDIDDLKNDDQIDTEDDNKDDVDNIDTSDDIDDTNNGDGTDNNETKEDDENDNNESEEENVSLFFDAIAEQFGWEIEDDEEKPKTVEDFISYISDVIEENSEPEFASEEIKELNEFVAQGGNLYKYFQETSTDLDYDSIDLENEETQKRVIREFLTEQGLSDKSIDKKILKYEDAGILSDEAQDAAEQMKNITEKKKQQLLEEQKKQYEAYQQQQQIFYNNVIKEIEDIQDIRGIKIPKEDKKTLINYIFKVEADGTTKYQKDYSKSVKNLIESAYFTMKGDKLINSAKAAGETTAVKKLKNTLASTKKGGSKQTINNRTATPLWELTSKQLRKPSR</sequence>
<feature type="compositionally biased region" description="Acidic residues" evidence="2">
    <location>
        <begin position="80"/>
        <end position="94"/>
    </location>
</feature>
<proteinExistence type="predicted"/>
<dbReference type="Proteomes" id="UP000594051">
    <property type="component" value="Segment"/>
</dbReference>
<evidence type="ECO:0008006" key="5">
    <source>
        <dbReference type="Google" id="ProtNLM"/>
    </source>
</evidence>
<evidence type="ECO:0000256" key="1">
    <source>
        <dbReference type="SAM" id="Coils"/>
    </source>
</evidence>
<dbReference type="KEGG" id="vg:65128906"/>
<name>A0A7M1RVI8_9CAUD</name>
<feature type="compositionally biased region" description="Acidic residues" evidence="2">
    <location>
        <begin position="45"/>
        <end position="69"/>
    </location>
</feature>
<evidence type="ECO:0000313" key="3">
    <source>
        <dbReference type="EMBL" id="QOR58435.1"/>
    </source>
</evidence>
<keyword evidence="4" id="KW-1185">Reference proteome</keyword>
<feature type="region of interest" description="Disordered" evidence="2">
    <location>
        <begin position="340"/>
        <end position="371"/>
    </location>
</feature>
<feature type="region of interest" description="Disordered" evidence="2">
    <location>
        <begin position="21"/>
        <end position="98"/>
    </location>
</feature>